<dbReference type="EMBL" id="CP029078">
    <property type="protein sequence ID" value="QCN89585.1"/>
    <property type="molecule type" value="Genomic_DNA"/>
</dbReference>
<evidence type="ECO:0000256" key="1">
    <source>
        <dbReference type="SAM" id="MobiDB-lite"/>
    </source>
</evidence>
<evidence type="ECO:0000313" key="3">
    <source>
        <dbReference type="EMBL" id="QCN89585.1"/>
    </source>
</evidence>
<evidence type="ECO:0000313" key="4">
    <source>
        <dbReference type="Proteomes" id="UP000271291"/>
    </source>
</evidence>
<gene>
    <name evidence="3" type="ORF">DDJ31_35255</name>
    <name evidence="2" type="ORF">ELQ87_04100</name>
</gene>
<sequence>MAAGLAGAVPALSDDPSRRARVLPRGHRTPAARLRPGGRGGQRRRRPGRRRARRLLRPARRP</sequence>
<feature type="region of interest" description="Disordered" evidence="1">
    <location>
        <begin position="1"/>
        <end position="62"/>
    </location>
</feature>
<proteinExistence type="predicted"/>
<organism evidence="2 4">
    <name type="scientific">Streptomyces griseoviridis</name>
    <dbReference type="NCBI Taxonomy" id="45398"/>
    <lineage>
        <taxon>Bacteria</taxon>
        <taxon>Bacillati</taxon>
        <taxon>Actinomycetota</taxon>
        <taxon>Actinomycetes</taxon>
        <taxon>Kitasatosporales</taxon>
        <taxon>Streptomycetaceae</taxon>
        <taxon>Streptomyces</taxon>
    </lineage>
</organism>
<protein>
    <submittedName>
        <fullName evidence="2">Uncharacterized protein</fullName>
    </submittedName>
</protein>
<dbReference type="AlphaFoldDB" id="A0A3Q9KSQ1"/>
<accession>A0A3Q9KSQ1</accession>
<reference evidence="3 5" key="1">
    <citation type="submission" date="2018-04" db="EMBL/GenBank/DDBJ databases">
        <title>Complete genome sequences of Streptomyces griseoviridis K61 and characterization of antagonistic properties of biological control agents.</title>
        <authorList>
            <person name="Mariita R.M."/>
            <person name="Sello J.K."/>
        </authorList>
    </citation>
    <scope>NUCLEOTIDE SEQUENCE [LARGE SCALE GENOMIC DNA]</scope>
    <source>
        <strain evidence="3 5">K61</strain>
    </source>
</reference>
<feature type="compositionally biased region" description="Basic residues" evidence="1">
    <location>
        <begin position="19"/>
        <end position="30"/>
    </location>
</feature>
<feature type="compositionally biased region" description="Basic residues" evidence="1">
    <location>
        <begin position="41"/>
        <end position="62"/>
    </location>
</feature>
<evidence type="ECO:0000313" key="2">
    <source>
        <dbReference type="EMBL" id="AZS83561.1"/>
    </source>
</evidence>
<dbReference type="Proteomes" id="UP000501753">
    <property type="component" value="Chromosome"/>
</dbReference>
<dbReference type="KEGG" id="sgd:ELQ87_04100"/>
<dbReference type="EMBL" id="CP034687">
    <property type="protein sequence ID" value="AZS83561.1"/>
    <property type="molecule type" value="Genomic_DNA"/>
</dbReference>
<dbReference type="Proteomes" id="UP000271291">
    <property type="component" value="Chromosome"/>
</dbReference>
<reference evidence="2 4" key="2">
    <citation type="submission" date="2018-12" db="EMBL/GenBank/DDBJ databases">
        <title>Streptomyces griseoviridis F1-27 complete genome.</title>
        <authorList>
            <person name="Mariita R.M."/>
            <person name="Sello J.K."/>
        </authorList>
    </citation>
    <scope>NUCLEOTIDE SEQUENCE [LARGE SCALE GENOMIC DNA]</scope>
    <source>
        <strain evidence="2 4">F1-27</strain>
    </source>
</reference>
<keyword evidence="5" id="KW-1185">Reference proteome</keyword>
<evidence type="ECO:0000313" key="5">
    <source>
        <dbReference type="Proteomes" id="UP000501753"/>
    </source>
</evidence>
<name>A0A3Q9KSQ1_STRGD</name>